<protein>
    <submittedName>
        <fullName evidence="5">Nuclear transport factor 2 family protein</fullName>
    </submittedName>
</protein>
<evidence type="ECO:0000313" key="6">
    <source>
        <dbReference type="Proteomes" id="UP001597380"/>
    </source>
</evidence>
<feature type="signal peptide" evidence="2">
    <location>
        <begin position="1"/>
        <end position="27"/>
    </location>
</feature>
<keyword evidence="6" id="KW-1185">Reference proteome</keyword>
<organism evidence="5 6">
    <name type="scientific">Corallincola platygyrae</name>
    <dbReference type="NCBI Taxonomy" id="1193278"/>
    <lineage>
        <taxon>Bacteria</taxon>
        <taxon>Pseudomonadati</taxon>
        <taxon>Pseudomonadota</taxon>
        <taxon>Gammaproteobacteria</taxon>
        <taxon>Alteromonadales</taxon>
        <taxon>Psychromonadaceae</taxon>
        <taxon>Corallincola</taxon>
    </lineage>
</organism>
<accession>A0ABW4XK05</accession>
<dbReference type="InterPro" id="IPR037401">
    <property type="entry name" value="SnoaL-like"/>
</dbReference>
<dbReference type="EMBL" id="JBHUHT010000007">
    <property type="protein sequence ID" value="MFD2095021.1"/>
    <property type="molecule type" value="Genomic_DNA"/>
</dbReference>
<feature type="region of interest" description="Disordered" evidence="1">
    <location>
        <begin position="365"/>
        <end position="390"/>
    </location>
</feature>
<dbReference type="Gene3D" id="3.10.450.50">
    <property type="match status" value="2"/>
</dbReference>
<feature type="domain" description="SnoaL-like" evidence="4">
    <location>
        <begin position="37"/>
        <end position="163"/>
    </location>
</feature>
<evidence type="ECO:0000259" key="3">
    <source>
        <dbReference type="Pfam" id="PF12680"/>
    </source>
</evidence>
<dbReference type="Pfam" id="PF12680">
    <property type="entry name" value="SnoaL_2"/>
    <property type="match status" value="1"/>
</dbReference>
<evidence type="ECO:0000313" key="5">
    <source>
        <dbReference type="EMBL" id="MFD2095021.1"/>
    </source>
</evidence>
<dbReference type="RefSeq" id="WP_345337917.1">
    <property type="nucleotide sequence ID" value="NZ_BAABLI010000004.1"/>
</dbReference>
<reference evidence="6" key="1">
    <citation type="journal article" date="2019" name="Int. J. Syst. Evol. Microbiol.">
        <title>The Global Catalogue of Microorganisms (GCM) 10K type strain sequencing project: providing services to taxonomists for standard genome sequencing and annotation.</title>
        <authorList>
            <consortium name="The Broad Institute Genomics Platform"/>
            <consortium name="The Broad Institute Genome Sequencing Center for Infectious Disease"/>
            <person name="Wu L."/>
            <person name="Ma J."/>
        </authorList>
    </citation>
    <scope>NUCLEOTIDE SEQUENCE [LARGE SCALE GENOMIC DNA]</scope>
    <source>
        <strain evidence="6">CGMCC 1.10992</strain>
    </source>
</reference>
<dbReference type="Proteomes" id="UP001597380">
    <property type="component" value="Unassembled WGS sequence"/>
</dbReference>
<dbReference type="PANTHER" id="PTHR41252">
    <property type="entry name" value="BLR2505 PROTEIN"/>
    <property type="match status" value="1"/>
</dbReference>
<sequence length="390" mass="42770">MGAIKRLILLMGGVCMSTLVFFAQAFADEDLSALGRDKAEIRSTIESFATLADQNAFEYLGRLFAPEVKVDYTSAFGGEPQLVSNRDLMKQWASVLPGFDLTHHELNNIKLAINGNTARVTAGITASHYLGDGLSEEKGFWQISGRYAFELQKQNQQWLIAALTLQAGLESGSRDVLGKAAALAQARLAIRNSQRVDYQSTDTQVIKDALAINNAALWPKPANPVAAGSEESPALKVVQNFFAAYGKGDTEALKSYVADDVEWHIPGRHALAGTKRGVDEFLAFFEQLGQAGFHAEVMILAANDTYVIDAHRGWSTTAGADENIDLNWVLLYQIEDGKIKRVQNFSGDLYASDLFFNHFVDATNNQPDPAKQGGGQRGEKHREQRGEQKK</sequence>
<comment type="caution">
    <text evidence="5">The sequence shown here is derived from an EMBL/GenBank/DDBJ whole genome shotgun (WGS) entry which is preliminary data.</text>
</comment>
<dbReference type="SUPFAM" id="SSF54427">
    <property type="entry name" value="NTF2-like"/>
    <property type="match status" value="2"/>
</dbReference>
<dbReference type="PANTHER" id="PTHR41252:SF1">
    <property type="entry name" value="BLR2505 PROTEIN"/>
    <property type="match status" value="1"/>
</dbReference>
<dbReference type="Pfam" id="PF13577">
    <property type="entry name" value="SnoaL_4"/>
    <property type="match status" value="1"/>
</dbReference>
<evidence type="ECO:0000259" key="4">
    <source>
        <dbReference type="Pfam" id="PF13577"/>
    </source>
</evidence>
<gene>
    <name evidence="5" type="ORF">ACFSJ3_03430</name>
</gene>
<dbReference type="InterPro" id="IPR032710">
    <property type="entry name" value="NTF2-like_dom_sf"/>
</dbReference>
<name>A0ABW4XK05_9GAMM</name>
<feature type="chain" id="PRO_5045143750" evidence="2">
    <location>
        <begin position="28"/>
        <end position="390"/>
    </location>
</feature>
<feature type="compositionally biased region" description="Basic and acidic residues" evidence="1">
    <location>
        <begin position="377"/>
        <end position="390"/>
    </location>
</feature>
<keyword evidence="2" id="KW-0732">Signal</keyword>
<evidence type="ECO:0000256" key="2">
    <source>
        <dbReference type="SAM" id="SignalP"/>
    </source>
</evidence>
<proteinExistence type="predicted"/>
<evidence type="ECO:0000256" key="1">
    <source>
        <dbReference type="SAM" id="MobiDB-lite"/>
    </source>
</evidence>
<feature type="domain" description="SnoaL-like" evidence="3">
    <location>
        <begin position="238"/>
        <end position="341"/>
    </location>
</feature>